<protein>
    <submittedName>
        <fullName evidence="2">Cysteine-rich protein 2</fullName>
    </submittedName>
    <submittedName>
        <fullName evidence="3">Putative conserved secreted protein fat body overexpressed</fullName>
    </submittedName>
</protein>
<dbReference type="OrthoDB" id="6477232at2759"/>
<feature type="chain" id="PRO_5036289348" evidence="1">
    <location>
        <begin position="23"/>
        <end position="166"/>
    </location>
</feature>
<reference evidence="2" key="1">
    <citation type="journal article" date="2014" name="PLoS ONE">
        <title>Proteomic Analysis of Cattle Tick Rhipicephalus (Boophilus) microplus Saliva: A Comparison between Partially and Fully Engorged Females.</title>
        <authorList>
            <person name="Tirloni L."/>
            <person name="Reck J."/>
            <person name="Terra R.M."/>
            <person name="Martins J.R."/>
            <person name="Mulenga A."/>
            <person name="Sherman N.E."/>
            <person name="Fox J.W."/>
            <person name="Yates J.R.III."/>
            <person name="Termignoni C."/>
            <person name="Pinto A.F."/>
            <person name="da Silva Vaz I.Jr."/>
        </authorList>
    </citation>
    <scope>NUCLEOTIDE SEQUENCE</scope>
</reference>
<dbReference type="EMBL" id="GBBR01000070">
    <property type="protein sequence ID" value="JAC58992.1"/>
    <property type="molecule type" value="Transcribed_RNA"/>
</dbReference>
<organism evidence="2">
    <name type="scientific">Rhipicephalus microplus</name>
    <name type="common">Cattle tick</name>
    <name type="synonym">Boophilus microplus</name>
    <dbReference type="NCBI Taxonomy" id="6941"/>
    <lineage>
        <taxon>Eukaryota</taxon>
        <taxon>Metazoa</taxon>
        <taxon>Ecdysozoa</taxon>
        <taxon>Arthropoda</taxon>
        <taxon>Chelicerata</taxon>
        <taxon>Arachnida</taxon>
        <taxon>Acari</taxon>
        <taxon>Parasitiformes</taxon>
        <taxon>Ixodida</taxon>
        <taxon>Ixodoidea</taxon>
        <taxon>Ixodidae</taxon>
        <taxon>Rhipicephalinae</taxon>
        <taxon>Rhipicephalus</taxon>
        <taxon>Boophilus</taxon>
    </lineage>
</organism>
<dbReference type="VEuPathDB" id="VectorBase:LOC119167363"/>
<evidence type="ECO:0000313" key="3">
    <source>
        <dbReference type="EMBL" id="NOV38776.1"/>
    </source>
</evidence>
<sequence>MGSFHFMLAALAVLGCAVVASAVICKTDADCSGGQRCVLHSNFSSRANCETDHRCISVSSTSCSCDSGFQCRLKDCPSSPYECLVLEQQNTRCGGRNGPQCGPNQVCGYQRTGLVCIKCPCYGTDRAVCVDKQPGVDCGPNSIVQVNHDNSYVCKACASATSVLTH</sequence>
<dbReference type="RefSeq" id="XP_037274733.1">
    <property type="nucleotide sequence ID" value="XM_037418836.1"/>
</dbReference>
<keyword evidence="1" id="KW-0732">Signal</keyword>
<reference evidence="3" key="2">
    <citation type="submission" date="2019-09" db="EMBL/GenBank/DDBJ databases">
        <title>Organ-specific transcriptomic study of the physiology of the cattle tick, Rhipicephalus microplus.</title>
        <authorList>
            <person name="Tirloni L."/>
            <person name="Braz G."/>
            <person name="Gandara A.C.P."/>
            <person name="Sabadin G.A."/>
            <person name="da Silva R.M."/>
            <person name="Guizzo M.G."/>
            <person name="Machado J.A."/>
            <person name="Costa E.P."/>
            <person name="Gomes H.F."/>
            <person name="Moraes J."/>
            <person name="Mota M.B.S."/>
            <person name="Mesquita R.D."/>
            <person name="Alvarenga P.H."/>
            <person name="Alves F."/>
            <person name="Seixas A."/>
            <person name="da Fonseca R.N."/>
            <person name="Fogaca A."/>
            <person name="Logullo C."/>
            <person name="Tanaka A."/>
            <person name="Daffre S."/>
            <person name="Termignoni C."/>
            <person name="Vaz I.S.Jr."/>
            <person name="Oliveira P.L."/>
            <person name="Ribeiro J.M."/>
        </authorList>
    </citation>
    <scope>NUCLEOTIDE SEQUENCE</scope>
    <source>
        <strain evidence="3">Porto Alegre</strain>
    </source>
</reference>
<evidence type="ECO:0000313" key="2">
    <source>
        <dbReference type="EMBL" id="JAC58992.1"/>
    </source>
</evidence>
<dbReference type="EMBL" id="GHWJ01006039">
    <property type="protein sequence ID" value="NOV38776.1"/>
    <property type="molecule type" value="Transcribed_RNA"/>
</dbReference>
<evidence type="ECO:0000256" key="1">
    <source>
        <dbReference type="SAM" id="SignalP"/>
    </source>
</evidence>
<name>A0A034WXB2_RHIMP</name>
<feature type="signal peptide" evidence="1">
    <location>
        <begin position="1"/>
        <end position="22"/>
    </location>
</feature>
<dbReference type="AlphaFoldDB" id="A0A034WXB2"/>
<dbReference type="OMA" id="CESDRRC"/>
<dbReference type="KEGG" id="rmp:119167363"/>
<proteinExistence type="predicted"/>
<accession>A0A034WXB2</accession>